<dbReference type="AlphaFoldDB" id="A0A6A4GJU7"/>
<accession>A0A6A4GJU7</accession>
<organism evidence="1 2">
    <name type="scientific">Gymnopus androsaceus JB14</name>
    <dbReference type="NCBI Taxonomy" id="1447944"/>
    <lineage>
        <taxon>Eukaryota</taxon>
        <taxon>Fungi</taxon>
        <taxon>Dikarya</taxon>
        <taxon>Basidiomycota</taxon>
        <taxon>Agaricomycotina</taxon>
        <taxon>Agaricomycetes</taxon>
        <taxon>Agaricomycetidae</taxon>
        <taxon>Agaricales</taxon>
        <taxon>Marasmiineae</taxon>
        <taxon>Omphalotaceae</taxon>
        <taxon>Gymnopus</taxon>
    </lineage>
</organism>
<evidence type="ECO:0000313" key="2">
    <source>
        <dbReference type="Proteomes" id="UP000799118"/>
    </source>
</evidence>
<keyword evidence="2" id="KW-1185">Reference proteome</keyword>
<protein>
    <submittedName>
        <fullName evidence="1">Uncharacterized protein</fullName>
    </submittedName>
</protein>
<sequence length="109" mass="12208">MDCIIHIQAATALYSSHLNTSKQCPVIQVNTQEEAQAGQLCVDNAFNSHWIVEADKHHEELALVLQAIKELVDMGMTIKFTTGMRGWVVCKARLDEDFEMGVTDISQMD</sequence>
<proteinExistence type="predicted"/>
<dbReference type="Proteomes" id="UP000799118">
    <property type="component" value="Unassembled WGS sequence"/>
</dbReference>
<name>A0A6A4GJU7_9AGAR</name>
<gene>
    <name evidence="1" type="ORF">BT96DRAFT_949680</name>
</gene>
<dbReference type="EMBL" id="ML769957">
    <property type="protein sequence ID" value="KAE9385660.1"/>
    <property type="molecule type" value="Genomic_DNA"/>
</dbReference>
<evidence type="ECO:0000313" key="1">
    <source>
        <dbReference type="EMBL" id="KAE9385660.1"/>
    </source>
</evidence>
<reference evidence="1" key="1">
    <citation type="journal article" date="2019" name="Environ. Microbiol.">
        <title>Fungal ecological strategies reflected in gene transcription - a case study of two litter decomposers.</title>
        <authorList>
            <person name="Barbi F."/>
            <person name="Kohler A."/>
            <person name="Barry K."/>
            <person name="Baskaran P."/>
            <person name="Daum C."/>
            <person name="Fauchery L."/>
            <person name="Ihrmark K."/>
            <person name="Kuo A."/>
            <person name="LaButti K."/>
            <person name="Lipzen A."/>
            <person name="Morin E."/>
            <person name="Grigoriev I.V."/>
            <person name="Henrissat B."/>
            <person name="Lindahl B."/>
            <person name="Martin F."/>
        </authorList>
    </citation>
    <scope>NUCLEOTIDE SEQUENCE</scope>
    <source>
        <strain evidence="1">JB14</strain>
    </source>
</reference>